<reference evidence="1 2" key="1">
    <citation type="submission" date="2015-09" db="EMBL/GenBank/DDBJ databases">
        <title>Atta colombica WGS genome.</title>
        <authorList>
            <person name="Nygaard S."/>
            <person name="Hu H."/>
            <person name="Boomsma J."/>
            <person name="Zhang G."/>
        </authorList>
    </citation>
    <scope>NUCLEOTIDE SEQUENCE [LARGE SCALE GENOMIC DNA]</scope>
    <source>
        <strain evidence="1">Treedump-2</strain>
        <tissue evidence="1">Whole body</tissue>
    </source>
</reference>
<name>A0A195B4V9_9HYME</name>
<proteinExistence type="predicted"/>
<accession>A0A195B4V9</accession>
<keyword evidence="2" id="KW-1185">Reference proteome</keyword>
<protein>
    <submittedName>
        <fullName evidence="1">Uncharacterized protein</fullName>
    </submittedName>
</protein>
<sequence length="288" mass="32947">MPAGGDRHDGIEPPALDACINGERSRGILNTASLSDRASLQLANSEMNDATRGVDFILRHYFFSSCATNIGVLNEEKFDDRINRTAELNEELGIITRIQEEWLETRARRRTTYSKQNIDLRRETRINTERSIASGDTPSEQIINAPFSRSRERYPEYEITSPPFTRPEPAGIGANFEERILFHLLPRIPRDPTLTRSRRFDYIVNCTIPLSEAGKSPVNQYRARQIINVYSRADFLQSVTARLLTKSAERKHQLNGKMSTTNICVSICHVILKLTQVEMYKTFKNRVL</sequence>
<evidence type="ECO:0000313" key="2">
    <source>
        <dbReference type="Proteomes" id="UP000078540"/>
    </source>
</evidence>
<evidence type="ECO:0000313" key="1">
    <source>
        <dbReference type="EMBL" id="KYM79538.1"/>
    </source>
</evidence>
<gene>
    <name evidence="1" type="ORF">ALC53_09977</name>
</gene>
<dbReference type="Proteomes" id="UP000078540">
    <property type="component" value="Unassembled WGS sequence"/>
</dbReference>
<organism evidence="1 2">
    <name type="scientific">Atta colombica</name>
    <dbReference type="NCBI Taxonomy" id="520822"/>
    <lineage>
        <taxon>Eukaryota</taxon>
        <taxon>Metazoa</taxon>
        <taxon>Ecdysozoa</taxon>
        <taxon>Arthropoda</taxon>
        <taxon>Hexapoda</taxon>
        <taxon>Insecta</taxon>
        <taxon>Pterygota</taxon>
        <taxon>Neoptera</taxon>
        <taxon>Endopterygota</taxon>
        <taxon>Hymenoptera</taxon>
        <taxon>Apocrita</taxon>
        <taxon>Aculeata</taxon>
        <taxon>Formicoidea</taxon>
        <taxon>Formicidae</taxon>
        <taxon>Myrmicinae</taxon>
        <taxon>Atta</taxon>
    </lineage>
</organism>
<dbReference type="EMBL" id="KQ976598">
    <property type="protein sequence ID" value="KYM79538.1"/>
    <property type="molecule type" value="Genomic_DNA"/>
</dbReference>
<dbReference type="AlphaFoldDB" id="A0A195B4V9"/>